<dbReference type="EMBL" id="CADIKM010000006">
    <property type="protein sequence ID" value="CAB3784729.1"/>
    <property type="molecule type" value="Genomic_DNA"/>
</dbReference>
<dbReference type="InterPro" id="IPR011701">
    <property type="entry name" value="MFS"/>
</dbReference>
<gene>
    <name evidence="6" type="ORF">LMG28138_01867</name>
</gene>
<evidence type="ECO:0000256" key="1">
    <source>
        <dbReference type="ARBA" id="ARBA00022692"/>
    </source>
</evidence>
<feature type="transmembrane region" description="Helical" evidence="4">
    <location>
        <begin position="366"/>
        <end position="385"/>
    </location>
</feature>
<evidence type="ECO:0000259" key="5">
    <source>
        <dbReference type="PROSITE" id="PS50850"/>
    </source>
</evidence>
<evidence type="ECO:0000256" key="4">
    <source>
        <dbReference type="SAM" id="Phobius"/>
    </source>
</evidence>
<sequence length="391" mass="40813">MSTVSTPALPRSTLLLLATSAGLSVANIYYNQPLLDSFRQSFPDQAHWVGAVPTLTQIGYAIGMFFTSPLGDRIERRSLILMMVLCECISMAAAAVAPSLWVLCGASLAIGLLGTIAQQILPFTAELAPPAERGQAVGTVMSGLLLGILLARTASGLIAAVAGWRTVFACAVGVMILVGFAIHTRLPRSTPTSTLSYPKLLGSMWHLWHEFPLLREASLTGAALFAGFSAFWTTLALLLASPPFGWGPEAAGMFGLVGAAGALVAPLAGKSADRRGPRIGITIAIGVCAVSYILFAFSATSLAGLIVGIVLLDAGVQAAQISNQSRIFALKPEARSRINTIFIMFYFAGGAAGSAAGAYAWRLHGWLGVSMVGLGFTLLAAANHLPRGRRA</sequence>
<feature type="transmembrane region" description="Helical" evidence="4">
    <location>
        <begin position="100"/>
        <end position="121"/>
    </location>
</feature>
<dbReference type="SUPFAM" id="SSF103473">
    <property type="entry name" value="MFS general substrate transporter"/>
    <property type="match status" value="1"/>
</dbReference>
<feature type="transmembrane region" description="Helical" evidence="4">
    <location>
        <begin position="46"/>
        <end position="66"/>
    </location>
</feature>
<evidence type="ECO:0000256" key="2">
    <source>
        <dbReference type="ARBA" id="ARBA00022989"/>
    </source>
</evidence>
<dbReference type="AlphaFoldDB" id="A0A6S7B1K0"/>
<dbReference type="CDD" id="cd17324">
    <property type="entry name" value="MFS_NepI_like"/>
    <property type="match status" value="1"/>
</dbReference>
<dbReference type="InterPro" id="IPR036259">
    <property type="entry name" value="MFS_trans_sf"/>
</dbReference>
<protein>
    <submittedName>
        <fullName evidence="6">Putative transporter</fullName>
    </submittedName>
</protein>
<proteinExistence type="predicted"/>
<dbReference type="Pfam" id="PF07690">
    <property type="entry name" value="MFS_1"/>
    <property type="match status" value="1"/>
</dbReference>
<dbReference type="PROSITE" id="PS50850">
    <property type="entry name" value="MFS"/>
    <property type="match status" value="1"/>
</dbReference>
<feature type="transmembrane region" description="Helical" evidence="4">
    <location>
        <begin position="219"/>
        <end position="240"/>
    </location>
</feature>
<dbReference type="PANTHER" id="PTHR42910">
    <property type="entry name" value="TRANSPORTER SCO4007-RELATED"/>
    <property type="match status" value="1"/>
</dbReference>
<dbReference type="Gene3D" id="1.20.1250.20">
    <property type="entry name" value="MFS general substrate transporter like domains"/>
    <property type="match status" value="1"/>
</dbReference>
<feature type="transmembrane region" description="Helical" evidence="4">
    <location>
        <begin position="246"/>
        <end position="267"/>
    </location>
</feature>
<dbReference type="PANTHER" id="PTHR42910:SF1">
    <property type="entry name" value="MAJOR FACILITATOR SUPERFAMILY (MFS) PROFILE DOMAIN-CONTAINING PROTEIN"/>
    <property type="match status" value="1"/>
</dbReference>
<keyword evidence="2 4" id="KW-1133">Transmembrane helix</keyword>
<evidence type="ECO:0000256" key="3">
    <source>
        <dbReference type="ARBA" id="ARBA00023136"/>
    </source>
</evidence>
<feature type="domain" description="Major facilitator superfamily (MFS) profile" evidence="5">
    <location>
        <begin position="13"/>
        <end position="391"/>
    </location>
</feature>
<keyword evidence="1 4" id="KW-0812">Transmembrane</keyword>
<feature type="transmembrane region" description="Helical" evidence="4">
    <location>
        <begin position="279"/>
        <end position="297"/>
    </location>
</feature>
<keyword evidence="7" id="KW-1185">Reference proteome</keyword>
<feature type="transmembrane region" description="Helical" evidence="4">
    <location>
        <begin position="341"/>
        <end position="360"/>
    </location>
</feature>
<accession>A0A6S7B1K0</accession>
<keyword evidence="3 4" id="KW-0472">Membrane</keyword>
<dbReference type="InterPro" id="IPR020846">
    <property type="entry name" value="MFS_dom"/>
</dbReference>
<name>A0A6S7B1K0_9BURK</name>
<reference evidence="6 7" key="1">
    <citation type="submission" date="2020-04" db="EMBL/GenBank/DDBJ databases">
        <authorList>
            <person name="De Canck E."/>
        </authorList>
    </citation>
    <scope>NUCLEOTIDE SEQUENCE [LARGE SCALE GENOMIC DNA]</scope>
    <source>
        <strain evidence="6 7">LMG 28138</strain>
    </source>
</reference>
<feature type="transmembrane region" description="Helical" evidence="4">
    <location>
        <begin position="157"/>
        <end position="182"/>
    </location>
</feature>
<feature type="transmembrane region" description="Helical" evidence="4">
    <location>
        <begin position="133"/>
        <end position="151"/>
    </location>
</feature>
<organism evidence="6 7">
    <name type="scientific">Pararobbsia alpina</name>
    <dbReference type="NCBI Taxonomy" id="621374"/>
    <lineage>
        <taxon>Bacteria</taxon>
        <taxon>Pseudomonadati</taxon>
        <taxon>Pseudomonadota</taxon>
        <taxon>Betaproteobacteria</taxon>
        <taxon>Burkholderiales</taxon>
        <taxon>Burkholderiaceae</taxon>
        <taxon>Pararobbsia</taxon>
    </lineage>
</organism>
<evidence type="ECO:0000313" key="6">
    <source>
        <dbReference type="EMBL" id="CAB3784729.1"/>
    </source>
</evidence>
<dbReference type="GO" id="GO:0022857">
    <property type="term" value="F:transmembrane transporter activity"/>
    <property type="evidence" value="ECO:0007669"/>
    <property type="project" value="InterPro"/>
</dbReference>
<dbReference type="Proteomes" id="UP000494115">
    <property type="component" value="Unassembled WGS sequence"/>
</dbReference>
<feature type="transmembrane region" description="Helical" evidence="4">
    <location>
        <begin position="12"/>
        <end position="30"/>
    </location>
</feature>
<dbReference type="RefSeq" id="WP_175104462.1">
    <property type="nucleotide sequence ID" value="NZ_CADIKM010000006.1"/>
</dbReference>
<evidence type="ECO:0000313" key="7">
    <source>
        <dbReference type="Proteomes" id="UP000494115"/>
    </source>
</evidence>